<keyword evidence="2" id="KW-0472">Membrane</keyword>
<gene>
    <name evidence="3" type="ORF">CI109_104678</name>
</gene>
<feature type="compositionally biased region" description="Low complexity" evidence="1">
    <location>
        <begin position="253"/>
        <end position="272"/>
    </location>
</feature>
<evidence type="ECO:0000313" key="3">
    <source>
        <dbReference type="EMBL" id="WWD20202.1"/>
    </source>
</evidence>
<dbReference type="RefSeq" id="XP_031859771.1">
    <property type="nucleotide sequence ID" value="XM_032005987.1"/>
</dbReference>
<keyword evidence="2" id="KW-0812">Transmembrane</keyword>
<dbReference type="SUPFAM" id="SSF103481">
    <property type="entry name" value="Multidrug resistance efflux transporter EmrE"/>
    <property type="match status" value="1"/>
</dbReference>
<dbReference type="InterPro" id="IPR037185">
    <property type="entry name" value="EmrE-like"/>
</dbReference>
<dbReference type="KEGG" id="ksn:43590140"/>
<proteinExistence type="predicted"/>
<accession>A0A5M6BVX9</accession>
<dbReference type="EMBL" id="CP144058">
    <property type="protein sequence ID" value="WWD20202.1"/>
    <property type="molecule type" value="Genomic_DNA"/>
</dbReference>
<sequence length="464" mass="49906">MPSQPQRTPSSYSHSHSHSSSPTPKRSYILPLSILIGIVLFSASQTEVAHHLSTDLGYSKTYFTFYFTHSTFTLVFPLHLLLLYLTTSISPLVYLASIQHLLSDQLGLNSTLSHPHATHTSSTATWRTILPLWTRKVTYLTLLVSVPALSWFIAMSLSTPMDITAIYATSSFAAYGFSLLLLGGSLSKITAGSVALAFAGVVVISLDGVDTTNGGKEMGRRALGDAIMLFGALMLGLYEVVYKLALPPAHGGHTTTTSPSHTYSPLPTHHSPPTSPSNNSGFHHRSYPSPPIPLEPPSANSSYFDTQVNVHNGLQRTTSSALLLQPKSHGSSHPITLPPALHANFLTSCIGLTTLLLLWPPIIGLHWLGYETFEWPGSGDTASSWKVWLALEVVAWSGSLYNAGLMVLIGIWGPTTSSVANLLTIGLVAIVDALWTGYMPDLQTFLGVGMICVGFGVLLWEGEG</sequence>
<dbReference type="GeneID" id="43590140"/>
<reference evidence="3" key="2">
    <citation type="submission" date="2024-01" db="EMBL/GenBank/DDBJ databases">
        <title>Comparative genomics of Cryptococcus and Kwoniella reveals pathogenesis evolution and contrasting modes of karyotype evolution via chromosome fusion or intercentromeric recombination.</title>
        <authorList>
            <person name="Coelho M.A."/>
            <person name="David-Palma M."/>
            <person name="Shea T."/>
            <person name="Bowers K."/>
            <person name="McGinley-Smith S."/>
            <person name="Mohammad A.W."/>
            <person name="Gnirke A."/>
            <person name="Yurkov A.M."/>
            <person name="Nowrousian M."/>
            <person name="Sun S."/>
            <person name="Cuomo C.A."/>
            <person name="Heitman J."/>
        </authorList>
    </citation>
    <scope>NUCLEOTIDE SEQUENCE</scope>
    <source>
        <strain evidence="3">CBS 12478</strain>
    </source>
</reference>
<feature type="region of interest" description="Disordered" evidence="1">
    <location>
        <begin position="251"/>
        <end position="291"/>
    </location>
</feature>
<feature type="transmembrane region" description="Helical" evidence="2">
    <location>
        <begin position="419"/>
        <end position="438"/>
    </location>
</feature>
<evidence type="ECO:0000256" key="1">
    <source>
        <dbReference type="SAM" id="MobiDB-lite"/>
    </source>
</evidence>
<dbReference type="PANTHER" id="PTHR19346">
    <property type="entry name" value="SUGAR PHOSPHATE TRANSPORTER DOMAIN-CONTAINING PROTEIN"/>
    <property type="match status" value="1"/>
</dbReference>
<dbReference type="OrthoDB" id="10062838at2759"/>
<feature type="transmembrane region" description="Helical" evidence="2">
    <location>
        <begin position="345"/>
        <end position="368"/>
    </location>
</feature>
<dbReference type="Proteomes" id="UP000322225">
    <property type="component" value="Chromosome 8"/>
</dbReference>
<evidence type="ECO:0000313" key="4">
    <source>
        <dbReference type="Proteomes" id="UP000322225"/>
    </source>
</evidence>
<feature type="transmembrane region" description="Helical" evidence="2">
    <location>
        <begin position="189"/>
        <end position="206"/>
    </location>
</feature>
<dbReference type="AlphaFoldDB" id="A0A5M6BVX9"/>
<keyword evidence="4" id="KW-1185">Reference proteome</keyword>
<dbReference type="InterPro" id="IPR026505">
    <property type="entry name" value="Solute_c_fam_35_mem_F3/F4"/>
</dbReference>
<organism evidence="3 4">
    <name type="scientific">Kwoniella shandongensis</name>
    <dbReference type="NCBI Taxonomy" id="1734106"/>
    <lineage>
        <taxon>Eukaryota</taxon>
        <taxon>Fungi</taxon>
        <taxon>Dikarya</taxon>
        <taxon>Basidiomycota</taxon>
        <taxon>Agaricomycotina</taxon>
        <taxon>Tremellomycetes</taxon>
        <taxon>Tremellales</taxon>
        <taxon>Cryptococcaceae</taxon>
        <taxon>Kwoniella</taxon>
    </lineage>
</organism>
<feature type="transmembrane region" description="Helical" evidence="2">
    <location>
        <begin position="65"/>
        <end position="85"/>
    </location>
</feature>
<protein>
    <submittedName>
        <fullName evidence="3">Uncharacterized protein</fullName>
    </submittedName>
</protein>
<feature type="transmembrane region" description="Helical" evidence="2">
    <location>
        <begin position="444"/>
        <end position="460"/>
    </location>
</feature>
<feature type="transmembrane region" description="Helical" evidence="2">
    <location>
        <begin position="28"/>
        <end position="45"/>
    </location>
</feature>
<keyword evidence="2" id="KW-1133">Transmembrane helix</keyword>
<feature type="transmembrane region" description="Helical" evidence="2">
    <location>
        <begin position="163"/>
        <end position="182"/>
    </location>
</feature>
<feature type="compositionally biased region" description="Low complexity" evidence="1">
    <location>
        <begin position="10"/>
        <end position="21"/>
    </location>
</feature>
<feature type="transmembrane region" description="Helical" evidence="2">
    <location>
        <begin position="137"/>
        <end position="157"/>
    </location>
</feature>
<feature type="transmembrane region" description="Helical" evidence="2">
    <location>
        <begin position="226"/>
        <end position="245"/>
    </location>
</feature>
<name>A0A5M6BVX9_9TREE</name>
<feature type="region of interest" description="Disordered" evidence="1">
    <location>
        <begin position="1"/>
        <end position="24"/>
    </location>
</feature>
<dbReference type="PANTHER" id="PTHR19346:SF4">
    <property type="entry name" value="SUGAR PHOSPHATE TRANSPORTER DOMAIN-CONTAINING PROTEIN"/>
    <property type="match status" value="1"/>
</dbReference>
<reference evidence="3" key="1">
    <citation type="submission" date="2017-08" db="EMBL/GenBank/DDBJ databases">
        <authorList>
            <person name="Cuomo C."/>
            <person name="Billmyre B."/>
            <person name="Heitman J."/>
        </authorList>
    </citation>
    <scope>NUCLEOTIDE SEQUENCE</scope>
    <source>
        <strain evidence="3">CBS 12478</strain>
    </source>
</reference>
<evidence type="ECO:0000256" key="2">
    <source>
        <dbReference type="SAM" id="Phobius"/>
    </source>
</evidence>
<feature type="transmembrane region" description="Helical" evidence="2">
    <location>
        <begin position="388"/>
        <end position="412"/>
    </location>
</feature>